<dbReference type="AlphaFoldDB" id="A0A8E2I3N5"/>
<keyword evidence="1" id="KW-1133">Transmembrane helix</keyword>
<evidence type="ECO:0000256" key="1">
    <source>
        <dbReference type="SAM" id="Phobius"/>
    </source>
</evidence>
<keyword evidence="1" id="KW-0472">Membrane</keyword>
<gene>
    <name evidence="2" type="ORF">BWZ43_22715</name>
</gene>
<dbReference type="RefSeq" id="WP_058005004.1">
    <property type="nucleotide sequence ID" value="NZ_CP065424.1"/>
</dbReference>
<dbReference type="EMBL" id="MTLA01000371">
    <property type="protein sequence ID" value="OOP66111.1"/>
    <property type="molecule type" value="Genomic_DNA"/>
</dbReference>
<organism evidence="2 3">
    <name type="scientific">Heyndrickxia oleronia</name>
    <dbReference type="NCBI Taxonomy" id="38875"/>
    <lineage>
        <taxon>Bacteria</taxon>
        <taxon>Bacillati</taxon>
        <taxon>Bacillota</taxon>
        <taxon>Bacilli</taxon>
        <taxon>Bacillales</taxon>
        <taxon>Bacillaceae</taxon>
        <taxon>Heyndrickxia</taxon>
    </lineage>
</organism>
<comment type="caution">
    <text evidence="2">The sequence shown here is derived from an EMBL/GenBank/DDBJ whole genome shotgun (WGS) entry which is preliminary data.</text>
</comment>
<keyword evidence="3" id="KW-1185">Reference proteome</keyword>
<evidence type="ECO:0008006" key="4">
    <source>
        <dbReference type="Google" id="ProtNLM"/>
    </source>
</evidence>
<protein>
    <recommendedName>
        <fullName evidence="4">DUF4179 domain-containing protein</fullName>
    </recommendedName>
</protein>
<reference evidence="2 3" key="1">
    <citation type="submission" date="2017-01" db="EMBL/GenBank/DDBJ databases">
        <title>Draft genome sequence of Bacillus oleronius.</title>
        <authorList>
            <person name="Allam M."/>
        </authorList>
    </citation>
    <scope>NUCLEOTIDE SEQUENCE [LARGE SCALE GENOMIC DNA]</scope>
    <source>
        <strain evidence="2 3">DSM 9356</strain>
    </source>
</reference>
<name>A0A8E2I3N5_9BACI</name>
<accession>A0A8E2I3N5</accession>
<proteinExistence type="predicted"/>
<evidence type="ECO:0000313" key="2">
    <source>
        <dbReference type="EMBL" id="OOP66111.1"/>
    </source>
</evidence>
<sequence>MRSIEDLLKVKVKNDNIDIPNENKMWNKVVSNLQKGDQATTKRLMKPKLVISVILMAIVLTTTPVLAKYSNELLEWMRDINGNGIITSLENGFGQEINKTTKNGLGVLQVHNVVSDENGTTINISLDIDHDHSISAAGFDDALLIMEDGKEEKLDATVVYNKKYDKLVGYLHTDKEISADSKVILQIGGLSEIQTKTVKLKSLIQDDTKTIPINQDGISQIKFISNEYRNGEYQIDYLIELEEKNNIDHASLVFSFQDKRILSSGVVYKRPQPNVLKLSESFRLDKNELDNVEMSLAYNDRGNYYPEMWQLEFEYNYNLAKKSTYTMKLNKTIDMGIQKLQLKNLVITPSRVKIYFDKKNSNSESNEVFINYNEVTLQIGDESLEGYIDSEGYISFETQGVLENIKSKQISLSFNNARVSYKGGKQDKVRLTNISNEPNTIHTEIKGFPIEITYYSKGNDLIVESESNDNRFGGITQSVIYKKDKRIFADKRSEDGLHRHNNQVETFKNIKDKDLTLNIFLFTVYEERPKTVILK</sequence>
<dbReference type="Proteomes" id="UP000189761">
    <property type="component" value="Unassembled WGS sequence"/>
</dbReference>
<keyword evidence="1" id="KW-0812">Transmembrane</keyword>
<evidence type="ECO:0000313" key="3">
    <source>
        <dbReference type="Proteomes" id="UP000189761"/>
    </source>
</evidence>
<feature type="transmembrane region" description="Helical" evidence="1">
    <location>
        <begin position="49"/>
        <end position="67"/>
    </location>
</feature>